<keyword evidence="3 5" id="KW-0378">Hydrolase</keyword>
<comment type="cofactor">
    <cofactor evidence="1">
        <name>Mg(2+)</name>
        <dbReference type="ChEBI" id="CHEBI:18420"/>
    </cofactor>
</comment>
<reference evidence="6" key="2">
    <citation type="journal article" date="2019" name="MicrobiologyOpen">
        <title>High-quality draft genome sequence of Gaiella occulta isolated from a 150 meter deep mineral water borehole and comparison with the genome sequences of other deep-branching lineages of the phylum Actinobacteria.</title>
        <authorList>
            <person name="Severino R."/>
            <person name="Froufe H.J.C."/>
            <person name="Barroso C."/>
            <person name="Albuquerque L."/>
            <person name="Lobo-da-Cunha A."/>
            <person name="da Costa M.S."/>
            <person name="Egas C."/>
        </authorList>
    </citation>
    <scope>NUCLEOTIDE SEQUENCE [LARGE SCALE GENOMIC DNA]</scope>
    <source>
        <strain evidence="6">F2-233</strain>
    </source>
</reference>
<dbReference type="PANTHER" id="PTHR46470:SF2">
    <property type="entry name" value="GLYCERALDEHYDE 3-PHOSPHATE PHOSPHATASE"/>
    <property type="match status" value="1"/>
</dbReference>
<dbReference type="InterPro" id="IPR006439">
    <property type="entry name" value="HAD-SF_hydro_IA"/>
</dbReference>
<evidence type="ECO:0000313" key="5">
    <source>
        <dbReference type="EMBL" id="RDI75011.1"/>
    </source>
</evidence>
<dbReference type="GO" id="GO:0044281">
    <property type="term" value="P:small molecule metabolic process"/>
    <property type="evidence" value="ECO:0007669"/>
    <property type="project" value="UniProtKB-ARBA"/>
</dbReference>
<proteinExistence type="predicted"/>
<evidence type="ECO:0000256" key="4">
    <source>
        <dbReference type="ARBA" id="ARBA00022842"/>
    </source>
</evidence>
<organism evidence="5 6">
    <name type="scientific">Gaiella occulta</name>
    <dbReference type="NCBI Taxonomy" id="1002870"/>
    <lineage>
        <taxon>Bacteria</taxon>
        <taxon>Bacillati</taxon>
        <taxon>Actinomycetota</taxon>
        <taxon>Thermoleophilia</taxon>
        <taxon>Gaiellales</taxon>
        <taxon>Gaiellaceae</taxon>
        <taxon>Gaiella</taxon>
    </lineage>
</organism>
<gene>
    <name evidence="5" type="ORF">Gocc_0809</name>
</gene>
<dbReference type="NCBIfam" id="TIGR01509">
    <property type="entry name" value="HAD-SF-IA-v3"/>
    <property type="match status" value="1"/>
</dbReference>
<dbReference type="OrthoDB" id="9810501at2"/>
<dbReference type="GO" id="GO:0046872">
    <property type="term" value="F:metal ion binding"/>
    <property type="evidence" value="ECO:0007669"/>
    <property type="project" value="UniProtKB-KW"/>
</dbReference>
<dbReference type="SFLD" id="SFLDS00003">
    <property type="entry name" value="Haloacid_Dehalogenase"/>
    <property type="match status" value="1"/>
</dbReference>
<dbReference type="NCBIfam" id="TIGR01549">
    <property type="entry name" value="HAD-SF-IA-v1"/>
    <property type="match status" value="1"/>
</dbReference>
<dbReference type="InterPro" id="IPR036412">
    <property type="entry name" value="HAD-like_sf"/>
</dbReference>
<accession>A0A7M2YZR8</accession>
<dbReference type="PANTHER" id="PTHR46470">
    <property type="entry name" value="N-ACYLNEURAMINATE-9-PHOSPHATASE"/>
    <property type="match status" value="1"/>
</dbReference>
<sequence>MIRAVLFDWGNTLAAWEYDHELLVEGHRRGLEAFGRGAPGREAFTRAYEERLLPELLAPRELEVDYGQAVADLLADAGAAGIESASVARFLAAEQRVWRPAHRLEASVPALLDALRARGLRVGLVSNLFDPPALVRDLLGEMGLLERLDAVALSAEVGRRKPHAAIFERALADLGVEPEEAVMVGDRLREDVGGAQALGLRTIQALWFAADDEGELEPDAQAFTPSDVLRLVERWRREA</sequence>
<evidence type="ECO:0000313" key="6">
    <source>
        <dbReference type="Proteomes" id="UP000254134"/>
    </source>
</evidence>
<dbReference type="Pfam" id="PF00702">
    <property type="entry name" value="Hydrolase"/>
    <property type="match status" value="1"/>
</dbReference>
<keyword evidence="4" id="KW-0460">Magnesium</keyword>
<evidence type="ECO:0000256" key="3">
    <source>
        <dbReference type="ARBA" id="ARBA00022801"/>
    </source>
</evidence>
<comment type="caution">
    <text evidence="5">The sequence shown here is derived from an EMBL/GenBank/DDBJ whole genome shotgun (WGS) entry which is preliminary data.</text>
</comment>
<evidence type="ECO:0000256" key="2">
    <source>
        <dbReference type="ARBA" id="ARBA00022723"/>
    </source>
</evidence>
<dbReference type="SFLD" id="SFLDG01129">
    <property type="entry name" value="C1.5:_HAD__Beta-PGM__Phosphata"/>
    <property type="match status" value="1"/>
</dbReference>
<dbReference type="SUPFAM" id="SSF56784">
    <property type="entry name" value="HAD-like"/>
    <property type="match status" value="1"/>
</dbReference>
<dbReference type="AlphaFoldDB" id="A0A7M2YZR8"/>
<dbReference type="EMBL" id="QQZY01000002">
    <property type="protein sequence ID" value="RDI75011.1"/>
    <property type="molecule type" value="Genomic_DNA"/>
</dbReference>
<keyword evidence="2" id="KW-0479">Metal-binding</keyword>
<dbReference type="InterPro" id="IPR051400">
    <property type="entry name" value="HAD-like_hydrolase"/>
</dbReference>
<dbReference type="Proteomes" id="UP000254134">
    <property type="component" value="Unassembled WGS sequence"/>
</dbReference>
<dbReference type="Gene3D" id="3.40.50.1000">
    <property type="entry name" value="HAD superfamily/HAD-like"/>
    <property type="match status" value="1"/>
</dbReference>
<evidence type="ECO:0000256" key="1">
    <source>
        <dbReference type="ARBA" id="ARBA00001946"/>
    </source>
</evidence>
<protein>
    <submittedName>
        <fullName evidence="5">HAD-SF-IA-v1: HAD hydrolase, family IA, variant 1</fullName>
    </submittedName>
</protein>
<dbReference type="GO" id="GO:0016791">
    <property type="term" value="F:phosphatase activity"/>
    <property type="evidence" value="ECO:0007669"/>
    <property type="project" value="TreeGrafter"/>
</dbReference>
<keyword evidence="6" id="KW-1185">Reference proteome</keyword>
<dbReference type="RefSeq" id="WP_114795269.1">
    <property type="nucleotide sequence ID" value="NZ_QQZY01000002.1"/>
</dbReference>
<reference evidence="5 6" key="1">
    <citation type="submission" date="2018-07" db="EMBL/GenBank/DDBJ databases">
        <title>High-quality-draft genome sequence of Gaiella occulta.</title>
        <authorList>
            <person name="Severino R."/>
            <person name="Froufe H.J.C."/>
            <person name="Rainey F.A."/>
            <person name="Barroso C."/>
            <person name="Albuquerque L."/>
            <person name="Lobo-Da-Cunha A."/>
            <person name="Da Costa M.S."/>
            <person name="Egas C."/>
        </authorList>
    </citation>
    <scope>NUCLEOTIDE SEQUENCE [LARGE SCALE GENOMIC DNA]</scope>
    <source>
        <strain evidence="5 6">F2-233</strain>
    </source>
</reference>
<dbReference type="PRINTS" id="PR00413">
    <property type="entry name" value="HADHALOGNASE"/>
</dbReference>
<name>A0A7M2YZR8_9ACTN</name>
<dbReference type="InterPro" id="IPR023214">
    <property type="entry name" value="HAD_sf"/>
</dbReference>